<reference evidence="2" key="1">
    <citation type="submission" date="2021-01" db="EMBL/GenBank/DDBJ databases">
        <authorList>
            <person name="Corre E."/>
            <person name="Pelletier E."/>
            <person name="Niang G."/>
            <person name="Scheremetjew M."/>
            <person name="Finn R."/>
            <person name="Kale V."/>
            <person name="Holt S."/>
            <person name="Cochrane G."/>
            <person name="Meng A."/>
            <person name="Brown T."/>
            <person name="Cohen L."/>
        </authorList>
    </citation>
    <scope>NUCLEOTIDE SEQUENCE</scope>
    <source>
        <strain evidence="2">NY070348D</strain>
    </source>
</reference>
<feature type="transmembrane region" description="Helical" evidence="1">
    <location>
        <begin position="257"/>
        <end position="274"/>
    </location>
</feature>
<evidence type="ECO:0000313" key="2">
    <source>
        <dbReference type="EMBL" id="CAD9677845.1"/>
    </source>
</evidence>
<gene>
    <name evidence="2" type="ORF">QSP1433_LOCUS5945</name>
</gene>
<name>A0A7S2RQP3_9STRA</name>
<keyword evidence="1" id="KW-0472">Membrane</keyword>
<sequence>MLELVEGGRIARGSCEFVHAYPDPGTSLRDAIPIGAWKDGCLRLNAVQLCIFQAGEPAAGRIVVHTHYLGEETEYWEEENMLVLKGRQSRLSGKREIVFLRFGEGNAARDWKEIFIHVHNLEETFSITRFPITERFFCGCMFGNDFLSQLYWNYWLNALSILFDVAPILYDIAMTGDTSVSKYVGLVNNVFCIFALTAYYYLLQTPLINSFLKARKLCLIMCTLTVLELVVLSFFLFEDDATLTRLAVHRLGQFADIFALIMWLNGIYLCQWGIKLLSVKISPKGNQSA</sequence>
<organism evidence="2">
    <name type="scientific">Mucochytrium quahogii</name>
    <dbReference type="NCBI Taxonomy" id="96639"/>
    <lineage>
        <taxon>Eukaryota</taxon>
        <taxon>Sar</taxon>
        <taxon>Stramenopiles</taxon>
        <taxon>Bigyra</taxon>
        <taxon>Labyrinthulomycetes</taxon>
        <taxon>Thraustochytrida</taxon>
        <taxon>Thraustochytriidae</taxon>
        <taxon>Mucochytrium</taxon>
    </lineage>
</organism>
<dbReference type="AlphaFoldDB" id="A0A7S2RQP3"/>
<keyword evidence="1" id="KW-1133">Transmembrane helix</keyword>
<feature type="transmembrane region" description="Helical" evidence="1">
    <location>
        <begin position="214"/>
        <end position="237"/>
    </location>
</feature>
<feature type="transmembrane region" description="Helical" evidence="1">
    <location>
        <begin position="182"/>
        <end position="202"/>
    </location>
</feature>
<protein>
    <submittedName>
        <fullName evidence="2">Uncharacterized protein</fullName>
    </submittedName>
</protein>
<feature type="transmembrane region" description="Helical" evidence="1">
    <location>
        <begin position="151"/>
        <end position="170"/>
    </location>
</feature>
<evidence type="ECO:0000256" key="1">
    <source>
        <dbReference type="SAM" id="Phobius"/>
    </source>
</evidence>
<proteinExistence type="predicted"/>
<accession>A0A7S2RQP3</accession>
<keyword evidence="1" id="KW-0812">Transmembrane</keyword>
<dbReference type="EMBL" id="HBHK01009580">
    <property type="protein sequence ID" value="CAD9677845.1"/>
    <property type="molecule type" value="Transcribed_RNA"/>
</dbReference>